<dbReference type="AlphaFoldDB" id="A0AAE2WJ73"/>
<feature type="transmembrane region" description="Helical" evidence="1">
    <location>
        <begin position="28"/>
        <end position="49"/>
    </location>
</feature>
<name>A0AAE2WJ73_9GAMM</name>
<comment type="caution">
    <text evidence="2">The sequence shown here is derived from an EMBL/GenBank/DDBJ whole genome shotgun (WGS) entry which is preliminary data.</text>
</comment>
<sequence length="62" mass="7435">MRLGYLIFLGKKERHSLYMNKVKAYQKIIDFMLVIKIFKNIISVVIIFLNINIKKFMQQAID</sequence>
<dbReference type="Proteomes" id="UP000768524">
    <property type="component" value="Unassembled WGS sequence"/>
</dbReference>
<accession>A0AAE2WJ73</accession>
<reference evidence="2" key="1">
    <citation type="submission" date="2020-07" db="EMBL/GenBank/DDBJ databases">
        <title>A pangenomic view of the genus Pectobacterium provides insights into genome organization, phylogeny, and virulence.</title>
        <authorList>
            <person name="Jonkheer E."/>
            <person name="Brankovics B."/>
            <person name="Houwers I."/>
            <person name="Van Der Wolf J."/>
            <person name="Bonants P."/>
            <person name="Vreeburg R."/>
            <person name="Bollema R."/>
            <person name="De Haan J."/>
            <person name="Berke L."/>
            <person name="De Ridder D."/>
            <person name="Smit S."/>
            <person name="Van Der Lee T.A.J."/>
        </authorList>
    </citation>
    <scope>NUCLEOTIDE SEQUENCE</scope>
    <source>
        <strain evidence="2">NAK:433</strain>
    </source>
</reference>
<dbReference type="EMBL" id="JACGEP010000052">
    <property type="protein sequence ID" value="MBN3053441.1"/>
    <property type="molecule type" value="Genomic_DNA"/>
</dbReference>
<proteinExistence type="predicted"/>
<keyword evidence="1" id="KW-1133">Transmembrane helix</keyword>
<dbReference type="RefSeq" id="WP_180785797.1">
    <property type="nucleotide sequence ID" value="NZ_JACDSF010000019.1"/>
</dbReference>
<keyword evidence="1" id="KW-0472">Membrane</keyword>
<gene>
    <name evidence="2" type="ORF">H4F45_18540</name>
</gene>
<evidence type="ECO:0000256" key="1">
    <source>
        <dbReference type="SAM" id="Phobius"/>
    </source>
</evidence>
<evidence type="ECO:0000313" key="3">
    <source>
        <dbReference type="Proteomes" id="UP000768524"/>
    </source>
</evidence>
<evidence type="ECO:0000313" key="2">
    <source>
        <dbReference type="EMBL" id="MBN3053441.1"/>
    </source>
</evidence>
<organism evidence="2 3">
    <name type="scientific">Pectobacterium brasiliense</name>
    <dbReference type="NCBI Taxonomy" id="180957"/>
    <lineage>
        <taxon>Bacteria</taxon>
        <taxon>Pseudomonadati</taxon>
        <taxon>Pseudomonadota</taxon>
        <taxon>Gammaproteobacteria</taxon>
        <taxon>Enterobacterales</taxon>
        <taxon>Pectobacteriaceae</taxon>
        <taxon>Pectobacterium</taxon>
    </lineage>
</organism>
<protein>
    <submittedName>
        <fullName evidence="2">Uncharacterized protein</fullName>
    </submittedName>
</protein>
<keyword evidence="1" id="KW-0812">Transmembrane</keyword>